<comment type="caution">
    <text evidence="1">The sequence shown here is derived from an EMBL/GenBank/DDBJ whole genome shotgun (WGS) entry which is preliminary data.</text>
</comment>
<proteinExistence type="predicted"/>
<evidence type="ECO:0000313" key="1">
    <source>
        <dbReference type="EMBL" id="NYE57074.1"/>
    </source>
</evidence>
<accession>A0ABX2R7D3</accession>
<keyword evidence="2" id="KW-1185">Reference proteome</keyword>
<dbReference type="Proteomes" id="UP000604066">
    <property type="component" value="Unassembled WGS sequence"/>
</dbReference>
<organism evidence="1 2">
    <name type="scientific">Carboxydothermus ferrireducens DSM 11255</name>
    <dbReference type="NCBI Taxonomy" id="1119529"/>
    <lineage>
        <taxon>Bacteria</taxon>
        <taxon>Bacillati</taxon>
        <taxon>Bacillota</taxon>
        <taxon>Clostridia</taxon>
        <taxon>Thermoanaerobacterales</taxon>
        <taxon>Thermoanaerobacteraceae</taxon>
        <taxon>Carboxydothermus</taxon>
    </lineage>
</organism>
<reference evidence="1 2" key="1">
    <citation type="submission" date="2020-07" db="EMBL/GenBank/DDBJ databases">
        <title>Genomic Encyclopedia of Type Strains, Phase III (KMG-III): the genomes of soil and plant-associated and newly described type strains.</title>
        <authorList>
            <person name="Whitman W."/>
        </authorList>
    </citation>
    <scope>NUCLEOTIDE SEQUENCE [LARGE SCALE GENOMIC DNA]</scope>
    <source>
        <strain evidence="1 2">DSM 11255</strain>
    </source>
</reference>
<sequence length="175" mass="20272">MVELIYGGEIAMKNPAKSVKNETIVNLLTSIFLLHPELAAIQIDSNAKQVKLKYFIESQKDVTQRLKKTEYLWKSYLDLKKMGKYTLEIKCSSLENYVMIEVFRDLNTFHLGELNFAVQVGKGLGFNYLTDEFNDVLDFIEVDEQHISLLLENTKRSFYNTVFAFREEGRVVIAN</sequence>
<evidence type="ECO:0000313" key="2">
    <source>
        <dbReference type="Proteomes" id="UP000604066"/>
    </source>
</evidence>
<gene>
    <name evidence="1" type="ORF">HDG70_000780</name>
</gene>
<protein>
    <submittedName>
        <fullName evidence="1">Uncharacterized protein</fullName>
    </submittedName>
</protein>
<dbReference type="RefSeq" id="WP_154652739.1">
    <property type="nucleotide sequence ID" value="NZ_ATYG01000018.1"/>
</dbReference>
<dbReference type="EMBL" id="JACCBS010000001">
    <property type="protein sequence ID" value="NYE57074.1"/>
    <property type="molecule type" value="Genomic_DNA"/>
</dbReference>
<name>A0ABX2R7D3_9THEO</name>